<evidence type="ECO:0000256" key="2">
    <source>
        <dbReference type="ARBA" id="ARBA00022448"/>
    </source>
</evidence>
<keyword evidence="3 8" id="KW-0812">Transmembrane</keyword>
<keyword evidence="4 8" id="KW-1133">Transmembrane helix</keyword>
<dbReference type="InterPro" id="IPR035996">
    <property type="entry name" value="4pyrrol_Methylase_sf"/>
</dbReference>
<evidence type="ECO:0000256" key="7">
    <source>
        <dbReference type="SAM" id="MobiDB-lite"/>
    </source>
</evidence>
<dbReference type="PANTHER" id="PTHR31563">
    <property type="entry name" value="ION CHANNEL POLLUX-RELATED"/>
    <property type="match status" value="1"/>
</dbReference>
<evidence type="ECO:0000313" key="10">
    <source>
        <dbReference type="EMBL" id="GBF95117.1"/>
    </source>
</evidence>
<evidence type="ECO:0000256" key="1">
    <source>
        <dbReference type="ARBA" id="ARBA00004127"/>
    </source>
</evidence>
<dbReference type="STRING" id="307507.A0A2V0PD77"/>
<dbReference type="GO" id="GO:0008168">
    <property type="term" value="F:methyltransferase activity"/>
    <property type="evidence" value="ECO:0007669"/>
    <property type="project" value="InterPro"/>
</dbReference>
<dbReference type="GO" id="GO:0006811">
    <property type="term" value="P:monoatomic ion transport"/>
    <property type="evidence" value="ECO:0007669"/>
    <property type="project" value="UniProtKB-KW"/>
</dbReference>
<proteinExistence type="predicted"/>
<evidence type="ECO:0000256" key="8">
    <source>
        <dbReference type="SAM" id="Phobius"/>
    </source>
</evidence>
<feature type="compositionally biased region" description="Low complexity" evidence="7">
    <location>
        <begin position="1"/>
        <end position="28"/>
    </location>
</feature>
<evidence type="ECO:0000256" key="4">
    <source>
        <dbReference type="ARBA" id="ARBA00022989"/>
    </source>
</evidence>
<feature type="transmembrane region" description="Helical" evidence="8">
    <location>
        <begin position="201"/>
        <end position="222"/>
    </location>
</feature>
<organism evidence="10 11">
    <name type="scientific">Raphidocelis subcapitata</name>
    <dbReference type="NCBI Taxonomy" id="307507"/>
    <lineage>
        <taxon>Eukaryota</taxon>
        <taxon>Viridiplantae</taxon>
        <taxon>Chlorophyta</taxon>
        <taxon>core chlorophytes</taxon>
        <taxon>Chlorophyceae</taxon>
        <taxon>CS clade</taxon>
        <taxon>Sphaeropleales</taxon>
        <taxon>Selenastraceae</taxon>
        <taxon>Raphidocelis</taxon>
    </lineage>
</organism>
<dbReference type="FunCoup" id="A0A2V0PD77">
    <property type="interactions" value="13"/>
</dbReference>
<evidence type="ECO:0000256" key="3">
    <source>
        <dbReference type="ARBA" id="ARBA00022692"/>
    </source>
</evidence>
<feature type="region of interest" description="Disordered" evidence="7">
    <location>
        <begin position="35"/>
        <end position="54"/>
    </location>
</feature>
<sequence length="817" mass="84159">MPAGLAAPGAPRRAALARPPRRGASALRVLAVARPRQSGGDGAPPSASAQQQAPAHALLRRLPVAALAGAALALAASHGSRALAAAPPPPAAPAAEALEAAPMRRAVAPATLSLGAGPGQGLQLPTAAETKYRVLQLFAMPTVGKLMAVLAVAVPVVLAGGFAYKRAMGVPWGQALTKAYHVMGNCPGIDITQEEKTSGLLISNAVYLAGMLGFAAVLGIIIDDISSAVAEVRHGNFPIAERGHTVVLGWNRQTLPTLRQIALAQAQAGDARPFGMPVVVLADRDKMEMDREVLEALGTSLPVITRSGSGARLEDLRRAAAAAASAVLLQYPDSADADAAAAEQAAALAALKREGGPYGQKIIVQGSYTPGDDDADPTAVALAAARGGGGVGPGAGAAELVMTNGERRLSQLMAQVALQPGLEYVLGDLLEFEDDYRGAEFYMAPVTPDLAGRPFKEVRRAFSTGVVVGFMERGPGGALRLNPRDGDAVPAGSNLVFVAAGQSVERAEAPVETSLPRLRRPRGGQLRRRHIAVLCFERDPAPILAAIADFAPRGSRVTLVCSDPNAKEALKVLSRRGIKAEAVAGSPASGAALRAARLERADTAVVWGAGSSPAGGDAQAVSTVLQLQSFAARHLEAGRRSTSLDVVVCVNSTSTEEVLWHATLSHEAEQAAAAAAARAADAAAGGAARRGARDPADTPAALQLHMLNPDQLMAGIVTQAAIEPRLNRVIAELFTNDRGHEIYLKRASCFGLPPAGAKPSELSWSQVQEAVRARGQTAVGLAPIAGGPDAIVLAPAADERFVLEEGDEIIVVAKDYR</sequence>
<dbReference type="PANTHER" id="PTHR31563:SF10">
    <property type="entry name" value="ION CHANNEL POLLUX-RELATED"/>
    <property type="match status" value="1"/>
</dbReference>
<feature type="domain" description="CASTOR/POLLUX/SYM8 ion channel conserved" evidence="9">
    <location>
        <begin position="409"/>
        <end position="507"/>
    </location>
</feature>
<comment type="caution">
    <text evidence="10">The sequence shown here is derived from an EMBL/GenBank/DDBJ whole genome shotgun (WGS) entry which is preliminary data.</text>
</comment>
<name>A0A2V0PD77_9CHLO</name>
<dbReference type="AlphaFoldDB" id="A0A2V0PD77"/>
<gene>
    <name evidence="10" type="ORF">Rsub_07701</name>
</gene>
<evidence type="ECO:0000256" key="5">
    <source>
        <dbReference type="ARBA" id="ARBA00023065"/>
    </source>
</evidence>
<feature type="transmembrane region" description="Helical" evidence="8">
    <location>
        <begin position="146"/>
        <end position="164"/>
    </location>
</feature>
<dbReference type="EMBL" id="BDRX01000060">
    <property type="protein sequence ID" value="GBF95117.1"/>
    <property type="molecule type" value="Genomic_DNA"/>
</dbReference>
<dbReference type="GO" id="GO:0012505">
    <property type="term" value="C:endomembrane system"/>
    <property type="evidence" value="ECO:0007669"/>
    <property type="project" value="UniProtKB-SubCell"/>
</dbReference>
<evidence type="ECO:0000313" key="11">
    <source>
        <dbReference type="Proteomes" id="UP000247498"/>
    </source>
</evidence>
<reference evidence="10 11" key="1">
    <citation type="journal article" date="2018" name="Sci. Rep.">
        <title>Raphidocelis subcapitata (=Pseudokirchneriella subcapitata) provides an insight into genome evolution and environmental adaptations in the Sphaeropleales.</title>
        <authorList>
            <person name="Suzuki S."/>
            <person name="Yamaguchi H."/>
            <person name="Nakajima N."/>
            <person name="Kawachi M."/>
        </authorList>
    </citation>
    <scope>NUCLEOTIDE SEQUENCE [LARGE SCALE GENOMIC DNA]</scope>
    <source>
        <strain evidence="10 11">NIES-35</strain>
    </source>
</reference>
<dbReference type="Proteomes" id="UP000247498">
    <property type="component" value="Unassembled WGS sequence"/>
</dbReference>
<comment type="subcellular location">
    <subcellularLocation>
        <location evidence="1">Endomembrane system</location>
        <topology evidence="1">Multi-pass membrane protein</topology>
    </subcellularLocation>
</comment>
<dbReference type="Pfam" id="PF06241">
    <property type="entry name" value="Castor_Poll_mid"/>
    <property type="match status" value="1"/>
</dbReference>
<feature type="compositionally biased region" description="Low complexity" evidence="7">
    <location>
        <begin position="43"/>
        <end position="54"/>
    </location>
</feature>
<dbReference type="Gene3D" id="3.40.50.720">
    <property type="entry name" value="NAD(P)-binding Rossmann-like Domain"/>
    <property type="match status" value="2"/>
</dbReference>
<evidence type="ECO:0000256" key="6">
    <source>
        <dbReference type="ARBA" id="ARBA00023136"/>
    </source>
</evidence>
<evidence type="ECO:0000259" key="9">
    <source>
        <dbReference type="Pfam" id="PF06241"/>
    </source>
</evidence>
<accession>A0A2V0PD77</accession>
<keyword evidence="11" id="KW-1185">Reference proteome</keyword>
<protein>
    <submittedName>
        <fullName evidence="10">Ion channel POLLUX</fullName>
    </submittedName>
</protein>
<dbReference type="InterPro" id="IPR044849">
    <property type="entry name" value="CASTOR/POLLUX/SYM8-like"/>
</dbReference>
<feature type="region of interest" description="Disordered" evidence="7">
    <location>
        <begin position="1"/>
        <end position="30"/>
    </location>
</feature>
<keyword evidence="5" id="KW-0406">Ion transport</keyword>
<dbReference type="InterPro" id="IPR010420">
    <property type="entry name" value="CASTOR/POLLUX/SYM8_dom"/>
</dbReference>
<dbReference type="OrthoDB" id="414047at2759"/>
<dbReference type="SUPFAM" id="SSF53790">
    <property type="entry name" value="Tetrapyrrole methylase"/>
    <property type="match status" value="1"/>
</dbReference>
<keyword evidence="2" id="KW-0813">Transport</keyword>
<dbReference type="InParanoid" id="A0A2V0PD77"/>
<keyword evidence="6 8" id="KW-0472">Membrane</keyword>